<gene>
    <name evidence="2" type="ORF">N7458_007587</name>
</gene>
<sequence length="88" mass="9814">MHHSTGRSNSSTFKPNAALNDDWSQVSDPIERRRMQNELRNEEGSYAEPMAPPEATLHKSCSKPLQANKVIEDEANPPNGPKYQALVP</sequence>
<feature type="compositionally biased region" description="Polar residues" evidence="1">
    <location>
        <begin position="1"/>
        <end position="14"/>
    </location>
</feature>
<proteinExistence type="predicted"/>
<dbReference type="GeneID" id="81601212"/>
<dbReference type="Proteomes" id="UP001213681">
    <property type="component" value="Unassembled WGS sequence"/>
</dbReference>
<feature type="compositionally biased region" description="Basic and acidic residues" evidence="1">
    <location>
        <begin position="29"/>
        <end position="43"/>
    </location>
</feature>
<dbReference type="RefSeq" id="XP_056763795.1">
    <property type="nucleotide sequence ID" value="XM_056910969.1"/>
</dbReference>
<organism evidence="2 3">
    <name type="scientific">Penicillium daleae</name>
    <dbReference type="NCBI Taxonomy" id="63821"/>
    <lineage>
        <taxon>Eukaryota</taxon>
        <taxon>Fungi</taxon>
        <taxon>Dikarya</taxon>
        <taxon>Ascomycota</taxon>
        <taxon>Pezizomycotina</taxon>
        <taxon>Eurotiomycetes</taxon>
        <taxon>Eurotiomycetidae</taxon>
        <taxon>Eurotiales</taxon>
        <taxon>Aspergillaceae</taxon>
        <taxon>Penicillium</taxon>
    </lineage>
</organism>
<comment type="caution">
    <text evidence="2">The sequence shown here is derived from an EMBL/GenBank/DDBJ whole genome shotgun (WGS) entry which is preliminary data.</text>
</comment>
<dbReference type="AlphaFoldDB" id="A0AAD6C1D9"/>
<accession>A0AAD6C1D9</accession>
<evidence type="ECO:0000256" key="1">
    <source>
        <dbReference type="SAM" id="MobiDB-lite"/>
    </source>
</evidence>
<feature type="region of interest" description="Disordered" evidence="1">
    <location>
        <begin position="1"/>
        <end position="61"/>
    </location>
</feature>
<reference evidence="2" key="1">
    <citation type="submission" date="2022-12" db="EMBL/GenBank/DDBJ databases">
        <authorList>
            <person name="Petersen C."/>
        </authorList>
    </citation>
    <scope>NUCLEOTIDE SEQUENCE</scope>
    <source>
        <strain evidence="2">IBT 16125</strain>
    </source>
</reference>
<protein>
    <submittedName>
        <fullName evidence="2">Uncharacterized protein</fullName>
    </submittedName>
</protein>
<reference evidence="2" key="2">
    <citation type="journal article" date="2023" name="IMA Fungus">
        <title>Comparative genomic study of the Penicillium genus elucidates a diverse pangenome and 15 lateral gene transfer events.</title>
        <authorList>
            <person name="Petersen C."/>
            <person name="Sorensen T."/>
            <person name="Nielsen M.R."/>
            <person name="Sondergaard T.E."/>
            <person name="Sorensen J.L."/>
            <person name="Fitzpatrick D.A."/>
            <person name="Frisvad J.C."/>
            <person name="Nielsen K.L."/>
        </authorList>
    </citation>
    <scope>NUCLEOTIDE SEQUENCE</scope>
    <source>
        <strain evidence="2">IBT 16125</strain>
    </source>
</reference>
<evidence type="ECO:0000313" key="3">
    <source>
        <dbReference type="Proteomes" id="UP001213681"/>
    </source>
</evidence>
<name>A0AAD6C1D9_9EURO</name>
<keyword evidence="3" id="KW-1185">Reference proteome</keyword>
<dbReference type="EMBL" id="JAPVEA010000007">
    <property type="protein sequence ID" value="KAJ5443715.1"/>
    <property type="molecule type" value="Genomic_DNA"/>
</dbReference>
<evidence type="ECO:0000313" key="2">
    <source>
        <dbReference type="EMBL" id="KAJ5443715.1"/>
    </source>
</evidence>